<evidence type="ECO:0000256" key="6">
    <source>
        <dbReference type="PIRSR" id="PIRSR602129-50"/>
    </source>
</evidence>
<dbReference type="InterPro" id="IPR002129">
    <property type="entry name" value="PyrdxlP-dep_de-COase"/>
</dbReference>
<comment type="similarity">
    <text evidence="2 7">Belongs to the group II decarboxylase family.</text>
</comment>
<dbReference type="STRING" id="1300345.LF41_1045"/>
<dbReference type="GO" id="GO:0019752">
    <property type="term" value="P:carboxylic acid metabolic process"/>
    <property type="evidence" value="ECO:0007669"/>
    <property type="project" value="InterPro"/>
</dbReference>
<dbReference type="EMBL" id="JRKJ01000002">
    <property type="protein sequence ID" value="KGQ20508.1"/>
    <property type="molecule type" value="Genomic_DNA"/>
</dbReference>
<evidence type="ECO:0000256" key="7">
    <source>
        <dbReference type="RuleBase" id="RU000382"/>
    </source>
</evidence>
<keyword evidence="3" id="KW-0210">Decarboxylase</keyword>
<sequence length="464" mass="49643">MTRPYDALLARAHAHALDYLHALPDRHVGATATRDELLAALRTPLSPQGEAPEAVIDLLAAQVPRGASACNSPRYFGFVIGGATPVSLAADWLVSTWDQNAGIYVISPLVAVAEEVAGEWLLDLFGLPQESGVGFVTGCQMANVTCLAAARHGVLRRVGWDVEADGLQGAPRINVVASAESHITIDVALRYLGLGTKCIQRVESDAQGRMRPDALRALLATLDGPTIVCAQAGNVNTGAFDPLREIGAACNAHGAWLHIDGAFGLWARASADPATRALIDGVELADSWATDAHKWLNVPYDCGVAMVKSRDDHRAAMTSAAAYLIQTQGVERDAVDWVPDFSRRARGVPVYANLRALGRDGTARLIDDLCARARRMADGLASEPGVRILADVVLNQVLVRFGEDDDLTRRVVVGVQEEGTCWLGGTSWQGKAAMRISVSNWATTEDDAARSVAAILKVWRQLRP</sequence>
<evidence type="ECO:0000256" key="2">
    <source>
        <dbReference type="ARBA" id="ARBA00009533"/>
    </source>
</evidence>
<keyword evidence="9" id="KW-1185">Reference proteome</keyword>
<dbReference type="Gene3D" id="3.90.1150.170">
    <property type="match status" value="1"/>
</dbReference>
<dbReference type="PANTHER" id="PTHR11999">
    <property type="entry name" value="GROUP II PYRIDOXAL-5-PHOSPHATE DECARBOXYLASE"/>
    <property type="match status" value="1"/>
</dbReference>
<comment type="cofactor">
    <cofactor evidence="1 6 7">
        <name>pyridoxal 5'-phosphate</name>
        <dbReference type="ChEBI" id="CHEBI:597326"/>
    </cofactor>
</comment>
<dbReference type="Pfam" id="PF00282">
    <property type="entry name" value="Pyridoxal_deC"/>
    <property type="match status" value="1"/>
</dbReference>
<dbReference type="eggNOG" id="COG0076">
    <property type="taxonomic scope" value="Bacteria"/>
</dbReference>
<evidence type="ECO:0000313" key="8">
    <source>
        <dbReference type="EMBL" id="KGQ20508.1"/>
    </source>
</evidence>
<keyword evidence="4 6" id="KW-0663">Pyridoxal phosphate</keyword>
<evidence type="ECO:0000313" key="9">
    <source>
        <dbReference type="Proteomes" id="UP000030518"/>
    </source>
</evidence>
<organism evidence="8 9">
    <name type="scientific">Lysobacter dokdonensis DS-58</name>
    <dbReference type="NCBI Taxonomy" id="1300345"/>
    <lineage>
        <taxon>Bacteria</taxon>
        <taxon>Pseudomonadati</taxon>
        <taxon>Pseudomonadota</taxon>
        <taxon>Gammaproteobacteria</taxon>
        <taxon>Lysobacterales</taxon>
        <taxon>Lysobacteraceae</taxon>
        <taxon>Noviluteimonas</taxon>
    </lineage>
</organism>
<feature type="modified residue" description="N6-(pyridoxal phosphate)lysine" evidence="6">
    <location>
        <position position="294"/>
    </location>
</feature>
<dbReference type="InterPro" id="IPR010977">
    <property type="entry name" value="Aromatic_deC"/>
</dbReference>
<accession>A0A0A2WL30</accession>
<reference evidence="8 9" key="1">
    <citation type="submission" date="2014-09" db="EMBL/GenBank/DDBJ databases">
        <title>Genome sequences of Lysobacter dokdonensis DS-58.</title>
        <authorList>
            <person name="Kim J.F."/>
            <person name="Kwak M.-J."/>
        </authorList>
    </citation>
    <scope>NUCLEOTIDE SEQUENCE [LARGE SCALE GENOMIC DNA]</scope>
    <source>
        <strain evidence="8 9">DS-58</strain>
    </source>
</reference>
<gene>
    <name evidence="8" type="ORF">LF41_1045</name>
</gene>
<dbReference type="SUPFAM" id="SSF53383">
    <property type="entry name" value="PLP-dependent transferases"/>
    <property type="match status" value="1"/>
</dbReference>
<dbReference type="Gene3D" id="3.40.640.10">
    <property type="entry name" value="Type I PLP-dependent aspartate aminotransferase-like (Major domain)"/>
    <property type="match status" value="1"/>
</dbReference>
<comment type="caution">
    <text evidence="8">The sequence shown here is derived from an EMBL/GenBank/DDBJ whole genome shotgun (WGS) entry which is preliminary data.</text>
</comment>
<dbReference type="PATRIC" id="fig|1300345.3.peg.366"/>
<protein>
    <submittedName>
        <fullName evidence="8">Amino acid decarboxylase</fullName>
    </submittedName>
</protein>
<name>A0A0A2WL30_9GAMM</name>
<proteinExistence type="inferred from homology"/>
<dbReference type="InterPro" id="IPR015424">
    <property type="entry name" value="PyrdxlP-dep_Trfase"/>
</dbReference>
<dbReference type="PANTHER" id="PTHR11999:SF70">
    <property type="entry name" value="MIP05841P"/>
    <property type="match status" value="1"/>
</dbReference>
<evidence type="ECO:0000256" key="4">
    <source>
        <dbReference type="ARBA" id="ARBA00022898"/>
    </source>
</evidence>
<evidence type="ECO:0000256" key="5">
    <source>
        <dbReference type="ARBA" id="ARBA00023239"/>
    </source>
</evidence>
<dbReference type="InterPro" id="IPR015421">
    <property type="entry name" value="PyrdxlP-dep_Trfase_major"/>
</dbReference>
<dbReference type="GO" id="GO:0016831">
    <property type="term" value="F:carboxy-lyase activity"/>
    <property type="evidence" value="ECO:0007669"/>
    <property type="project" value="UniProtKB-KW"/>
</dbReference>
<evidence type="ECO:0000256" key="1">
    <source>
        <dbReference type="ARBA" id="ARBA00001933"/>
    </source>
</evidence>
<keyword evidence="5 7" id="KW-0456">Lyase</keyword>
<dbReference type="RefSeq" id="WP_036164929.1">
    <property type="nucleotide sequence ID" value="NZ_JRKJ01000002.1"/>
</dbReference>
<dbReference type="InterPro" id="IPR015422">
    <property type="entry name" value="PyrdxlP-dep_Trfase_small"/>
</dbReference>
<dbReference type="AlphaFoldDB" id="A0A0A2WL30"/>
<dbReference type="Gene3D" id="3.90.1150.10">
    <property type="entry name" value="Aspartate Aminotransferase, domain 1"/>
    <property type="match status" value="1"/>
</dbReference>
<dbReference type="Proteomes" id="UP000030518">
    <property type="component" value="Unassembled WGS sequence"/>
</dbReference>
<dbReference type="OrthoDB" id="9803665at2"/>
<evidence type="ECO:0000256" key="3">
    <source>
        <dbReference type="ARBA" id="ARBA00022793"/>
    </source>
</evidence>
<dbReference type="GO" id="GO:0030170">
    <property type="term" value="F:pyridoxal phosphate binding"/>
    <property type="evidence" value="ECO:0007669"/>
    <property type="project" value="InterPro"/>
</dbReference>